<gene>
    <name evidence="3" type="ORF">MNBD_BACTEROID01-1668</name>
</gene>
<dbReference type="InterPro" id="IPR003697">
    <property type="entry name" value="Maf-like"/>
</dbReference>
<keyword evidence="2" id="KW-0378">Hydrolase</keyword>
<dbReference type="CDD" id="cd00555">
    <property type="entry name" value="Maf"/>
    <property type="match status" value="1"/>
</dbReference>
<protein>
    <submittedName>
        <fullName evidence="3">Septum formation protein Maf</fullName>
    </submittedName>
</protein>
<dbReference type="EMBL" id="UOEP01000102">
    <property type="protein sequence ID" value="VAW19638.1"/>
    <property type="molecule type" value="Genomic_DNA"/>
</dbReference>
<accession>A0A3B0TNW1</accession>
<dbReference type="NCBIfam" id="TIGR00172">
    <property type="entry name" value="maf"/>
    <property type="match status" value="1"/>
</dbReference>
<dbReference type="PANTHER" id="PTHR43213">
    <property type="entry name" value="BIFUNCTIONAL DTTP/UTP PYROPHOSPHATASE/METHYLTRANSFERASE PROTEIN-RELATED"/>
    <property type="match status" value="1"/>
</dbReference>
<evidence type="ECO:0000313" key="3">
    <source>
        <dbReference type="EMBL" id="VAW19638.1"/>
    </source>
</evidence>
<dbReference type="Pfam" id="PF02545">
    <property type="entry name" value="Maf"/>
    <property type="match status" value="1"/>
</dbReference>
<name>A0A3B0TNW1_9ZZZZ</name>
<dbReference type="PANTHER" id="PTHR43213:SF5">
    <property type="entry name" value="BIFUNCTIONAL DTTP_UTP PYROPHOSPHATASE_METHYLTRANSFERASE PROTEIN-RELATED"/>
    <property type="match status" value="1"/>
</dbReference>
<proteinExistence type="inferred from homology"/>
<dbReference type="Gene3D" id="3.90.950.10">
    <property type="match status" value="1"/>
</dbReference>
<dbReference type="GO" id="GO:0047429">
    <property type="term" value="F:nucleoside triphosphate diphosphatase activity"/>
    <property type="evidence" value="ECO:0007669"/>
    <property type="project" value="InterPro"/>
</dbReference>
<dbReference type="PIRSF" id="PIRSF006305">
    <property type="entry name" value="Maf"/>
    <property type="match status" value="1"/>
</dbReference>
<evidence type="ECO:0000256" key="1">
    <source>
        <dbReference type="ARBA" id="ARBA00001968"/>
    </source>
</evidence>
<evidence type="ECO:0000256" key="2">
    <source>
        <dbReference type="ARBA" id="ARBA00022801"/>
    </source>
</evidence>
<comment type="cofactor">
    <cofactor evidence="1">
        <name>a divalent metal cation</name>
        <dbReference type="ChEBI" id="CHEBI:60240"/>
    </cofactor>
</comment>
<reference evidence="3" key="1">
    <citation type="submission" date="2018-06" db="EMBL/GenBank/DDBJ databases">
        <authorList>
            <person name="Zhirakovskaya E."/>
        </authorList>
    </citation>
    <scope>NUCLEOTIDE SEQUENCE</scope>
</reference>
<dbReference type="InterPro" id="IPR029001">
    <property type="entry name" value="ITPase-like_fam"/>
</dbReference>
<organism evidence="3">
    <name type="scientific">hydrothermal vent metagenome</name>
    <dbReference type="NCBI Taxonomy" id="652676"/>
    <lineage>
        <taxon>unclassified sequences</taxon>
        <taxon>metagenomes</taxon>
        <taxon>ecological metagenomes</taxon>
    </lineage>
</organism>
<dbReference type="AlphaFoldDB" id="A0A3B0TNW1"/>
<dbReference type="HAMAP" id="MF_00528">
    <property type="entry name" value="Maf"/>
    <property type="match status" value="1"/>
</dbReference>
<dbReference type="SUPFAM" id="SSF52972">
    <property type="entry name" value="ITPase-like"/>
    <property type="match status" value="1"/>
</dbReference>
<sequence>MDRQKNYSIILASKSPRRQKLLKDIGFDFVIKTFDVDEQFPNSLTTTEIPVWLAEKKALPFEGILKENELVIAADTIVHLDGEVLGKPENEEHAFQILKKLSNRKHQVITGVCLKRKMAQKSFFSVTDVVFKELTEEEINYYIKKFHPFDKAGAYGIQEWIGFIGIQRINGCFFNVMGLPIQKLYEEIQKF</sequence>